<protein>
    <submittedName>
        <fullName evidence="2">Alpha/beta hydrolase</fullName>
    </submittedName>
</protein>
<dbReference type="GO" id="GO:0016020">
    <property type="term" value="C:membrane"/>
    <property type="evidence" value="ECO:0007669"/>
    <property type="project" value="TreeGrafter"/>
</dbReference>
<gene>
    <name evidence="2" type="ORF">FRC96_17315</name>
</gene>
<accession>A0A5C6WVB8</accession>
<reference evidence="2 3" key="1">
    <citation type="submission" date="2019-08" db="EMBL/GenBank/DDBJ databases">
        <title>Bradymonadales sp. TMQ2.</title>
        <authorList>
            <person name="Liang Q."/>
        </authorList>
    </citation>
    <scope>NUCLEOTIDE SEQUENCE [LARGE SCALE GENOMIC DNA]</scope>
    <source>
        <strain evidence="2 3">TMQ2</strain>
    </source>
</reference>
<dbReference type="EMBL" id="VOSL01000127">
    <property type="protein sequence ID" value="TXD32498.1"/>
    <property type="molecule type" value="Genomic_DNA"/>
</dbReference>
<organism evidence="2 3">
    <name type="scientific">Lujinxingia vulgaris</name>
    <dbReference type="NCBI Taxonomy" id="2600176"/>
    <lineage>
        <taxon>Bacteria</taxon>
        <taxon>Deltaproteobacteria</taxon>
        <taxon>Bradymonadales</taxon>
        <taxon>Lujinxingiaceae</taxon>
        <taxon>Lujinxingia</taxon>
    </lineage>
</organism>
<comment type="caution">
    <text evidence="2">The sequence shown here is derived from an EMBL/GenBank/DDBJ whole genome shotgun (WGS) entry which is preliminary data.</text>
</comment>
<dbReference type="InterPro" id="IPR000073">
    <property type="entry name" value="AB_hydrolase_1"/>
</dbReference>
<keyword evidence="2" id="KW-0378">Hydrolase</keyword>
<feature type="domain" description="AB hydrolase-1" evidence="1">
    <location>
        <begin position="24"/>
        <end position="269"/>
    </location>
</feature>
<dbReference type="Gene3D" id="3.40.50.1820">
    <property type="entry name" value="alpha/beta hydrolase"/>
    <property type="match status" value="1"/>
</dbReference>
<dbReference type="Pfam" id="PF00561">
    <property type="entry name" value="Abhydrolase_1"/>
    <property type="match status" value="1"/>
</dbReference>
<name>A0A5C6WVB8_9DELT</name>
<dbReference type="InterPro" id="IPR050266">
    <property type="entry name" value="AB_hydrolase_sf"/>
</dbReference>
<proteinExistence type="predicted"/>
<evidence type="ECO:0000313" key="3">
    <source>
        <dbReference type="Proteomes" id="UP000321046"/>
    </source>
</evidence>
<dbReference type="RefSeq" id="WP_146976301.1">
    <property type="nucleotide sequence ID" value="NZ_VOSL01000127.1"/>
</dbReference>
<dbReference type="OrthoDB" id="5491135at2"/>
<dbReference type="InterPro" id="IPR029058">
    <property type="entry name" value="AB_hydrolase_fold"/>
</dbReference>
<evidence type="ECO:0000259" key="1">
    <source>
        <dbReference type="Pfam" id="PF00561"/>
    </source>
</evidence>
<evidence type="ECO:0000313" key="2">
    <source>
        <dbReference type="EMBL" id="TXD32498.1"/>
    </source>
</evidence>
<dbReference type="PANTHER" id="PTHR43798:SF20">
    <property type="entry name" value="2-SUCCINYL-6-HYDROXY-2,4-CYCLOHEXADIENE-1-CARBOXYLATE SYNTHASE-RELATED"/>
    <property type="match status" value="1"/>
</dbReference>
<dbReference type="AlphaFoldDB" id="A0A5C6WVB8"/>
<sequence length="305" mass="34062">MERSHYLTAPDGTQIWYGTVGRGPALVLCDGLACDGFIWPYVIDRFIDDFTIVRWHYRGHGASSVPKHPEKISLDQMCDDLALVLDALEIDQAILAGHSMGVQVILNFCETHQERVRALIPICGSYKHPLDTFHGSDLMRRVLPYLRRAVDSAPQAIQRTWETVLPRQIWYKVAVQAAEVNGQLLRQQDFLPYLEHASRMDLNFFLSLLSALSLHSAEELLSEIAVPALVIAGENDTFTPMYRSVEMSEMLPNSQLVVVPQGTHVAPLEMPDLVNEAMETFLIKHGLLAPPAHTTSPAQRAPSSS</sequence>
<dbReference type="SUPFAM" id="SSF53474">
    <property type="entry name" value="alpha/beta-Hydrolases"/>
    <property type="match status" value="1"/>
</dbReference>
<dbReference type="Proteomes" id="UP000321046">
    <property type="component" value="Unassembled WGS sequence"/>
</dbReference>
<dbReference type="PANTHER" id="PTHR43798">
    <property type="entry name" value="MONOACYLGLYCEROL LIPASE"/>
    <property type="match status" value="1"/>
</dbReference>
<dbReference type="GO" id="GO:0016787">
    <property type="term" value="F:hydrolase activity"/>
    <property type="evidence" value="ECO:0007669"/>
    <property type="project" value="UniProtKB-KW"/>
</dbReference>